<name>A0ABS8V4H3_DATST</name>
<evidence type="ECO:0000259" key="1">
    <source>
        <dbReference type="Pfam" id="PF20167"/>
    </source>
</evidence>
<sequence>MGGDDTVTTRTTEYDHWMEAMKGIGKLGTKDKLMHLRWIDNIITKDKEDTEWLAPTMNDNVLSPDKESSEACIMSEYLLNIPRIIATEMRERVVKDHTTLPFPRLVYQLCMESGVPAFPNIDHMIMNIRTADIALIKDNLNSTFM</sequence>
<organism evidence="2 3">
    <name type="scientific">Datura stramonium</name>
    <name type="common">Jimsonweed</name>
    <name type="synonym">Common thornapple</name>
    <dbReference type="NCBI Taxonomy" id="4076"/>
    <lineage>
        <taxon>Eukaryota</taxon>
        <taxon>Viridiplantae</taxon>
        <taxon>Streptophyta</taxon>
        <taxon>Embryophyta</taxon>
        <taxon>Tracheophyta</taxon>
        <taxon>Spermatophyta</taxon>
        <taxon>Magnoliopsida</taxon>
        <taxon>eudicotyledons</taxon>
        <taxon>Gunneridae</taxon>
        <taxon>Pentapetalae</taxon>
        <taxon>asterids</taxon>
        <taxon>lamiids</taxon>
        <taxon>Solanales</taxon>
        <taxon>Solanaceae</taxon>
        <taxon>Solanoideae</taxon>
        <taxon>Datureae</taxon>
        <taxon>Datura</taxon>
    </lineage>
</organism>
<accession>A0ABS8V4H3</accession>
<dbReference type="EMBL" id="JACEIK010003314">
    <property type="protein sequence ID" value="MCD9641266.1"/>
    <property type="molecule type" value="Genomic_DNA"/>
</dbReference>
<reference evidence="2 3" key="1">
    <citation type="journal article" date="2021" name="BMC Genomics">
        <title>Datura genome reveals duplications of psychoactive alkaloid biosynthetic genes and high mutation rate following tissue culture.</title>
        <authorList>
            <person name="Rajewski A."/>
            <person name="Carter-House D."/>
            <person name="Stajich J."/>
            <person name="Litt A."/>
        </authorList>
    </citation>
    <scope>NUCLEOTIDE SEQUENCE [LARGE SCALE GENOMIC DNA]</scope>
    <source>
        <strain evidence="2">AR-01</strain>
    </source>
</reference>
<proteinExistence type="predicted"/>
<feature type="non-terminal residue" evidence="2">
    <location>
        <position position="145"/>
    </location>
</feature>
<gene>
    <name evidence="2" type="ORF">HAX54_027357</name>
</gene>
<dbReference type="Pfam" id="PF20167">
    <property type="entry name" value="Transposase_32"/>
    <property type="match status" value="1"/>
</dbReference>
<feature type="domain" description="Putative plant transposon protein" evidence="1">
    <location>
        <begin position="53"/>
        <end position="116"/>
    </location>
</feature>
<dbReference type="Proteomes" id="UP000823775">
    <property type="component" value="Unassembled WGS sequence"/>
</dbReference>
<dbReference type="InterPro" id="IPR046796">
    <property type="entry name" value="Transposase_32_dom"/>
</dbReference>
<keyword evidence="3" id="KW-1185">Reference proteome</keyword>
<evidence type="ECO:0000313" key="3">
    <source>
        <dbReference type="Proteomes" id="UP000823775"/>
    </source>
</evidence>
<evidence type="ECO:0000313" key="2">
    <source>
        <dbReference type="EMBL" id="MCD9641266.1"/>
    </source>
</evidence>
<comment type="caution">
    <text evidence="2">The sequence shown here is derived from an EMBL/GenBank/DDBJ whole genome shotgun (WGS) entry which is preliminary data.</text>
</comment>
<protein>
    <recommendedName>
        <fullName evidence="1">Putative plant transposon protein domain-containing protein</fullName>
    </recommendedName>
</protein>